<sequence>MASPNSRADLITYCKRQLGEPVLQVNIDDEQVNNVIDDTYQFFQENCYNGMERCFLRHEITADDITRFNNKATTSSGTTNWEESTNYIPVPDHVVGISKVFGLVSNSIRSNLFGVEYQMFLNDLYAFGSLDIVNYFMNKQYLETLDMILNNGSFQQFRYTQRRDRLYLDINKAFLKEDTYLVIEAHRMIDPTDATEMNNDMFVKKYATALMKRQWGQNLIKYNNVQLPGGITLNGRELYTDALGEIEKIESEVLSKYAIPPMDMIG</sequence>
<organism evidence="1 4">
    <name type="scientific">Synechococcus phage ACG-2014e</name>
    <dbReference type="NCBI Taxonomy" id="1493510"/>
    <lineage>
        <taxon>Viruses</taxon>
        <taxon>Duplodnaviria</taxon>
        <taxon>Heunggongvirae</taxon>
        <taxon>Uroviricota</taxon>
        <taxon>Caudoviricetes</taxon>
        <taxon>Pantevenvirales</taxon>
        <taxon>Kyanoviridae</taxon>
        <taxon>Chalconvirus</taxon>
        <taxon>Chalconvirus acg2014e</taxon>
    </lineage>
</organism>
<evidence type="ECO:0000313" key="3">
    <source>
        <dbReference type="Proteomes" id="UP000033005"/>
    </source>
</evidence>
<keyword evidence="4" id="KW-1185">Reference proteome</keyword>
<accession>A0A0E3F1W0</accession>
<reference evidence="3 4" key="1">
    <citation type="submission" date="2013-12" db="EMBL/GenBank/DDBJ databases">
        <title>Ecological redundancy of diverse viral populations within a natural community.</title>
        <authorList>
            <person name="Gregory A.C."/>
            <person name="LaButti K."/>
            <person name="Copeland A."/>
            <person name="Woyke T."/>
            <person name="Sullivan M.B."/>
        </authorList>
    </citation>
    <scope>NUCLEOTIDE SEQUENCE [LARGE SCALE GENOMIC DNA]</scope>
    <source>
        <strain evidence="2">Syn7803C2</strain>
        <strain evidence="1">Syn7803C85</strain>
    </source>
</reference>
<gene>
    <name evidence="2" type="ORF">Syn7803C2_92</name>
    <name evidence="1" type="ORF">Syn7803C85_94</name>
</gene>
<name>A0A0E3F1W0_9CAUD</name>
<dbReference type="KEGG" id="vg:24172236"/>
<dbReference type="Proteomes" id="UP000033005">
    <property type="component" value="Segment"/>
</dbReference>
<proteinExistence type="predicted"/>
<dbReference type="EMBL" id="KJ019156">
    <property type="protein sequence ID" value="AIX45011.1"/>
    <property type="molecule type" value="Genomic_DNA"/>
</dbReference>
<evidence type="ECO:0000313" key="2">
    <source>
        <dbReference type="EMBL" id="AIX45011.1"/>
    </source>
</evidence>
<dbReference type="RefSeq" id="YP_009134594.1">
    <property type="nucleotide sequence ID" value="NC_026928.1"/>
</dbReference>
<dbReference type="Proteomes" id="UP000185283">
    <property type="component" value="Segment"/>
</dbReference>
<evidence type="ECO:0000313" key="4">
    <source>
        <dbReference type="Proteomes" id="UP000185283"/>
    </source>
</evidence>
<evidence type="ECO:0000313" key="1">
    <source>
        <dbReference type="EMBL" id="AIX20557.1"/>
    </source>
</evidence>
<protein>
    <submittedName>
        <fullName evidence="1">Neck protein</fullName>
    </submittedName>
</protein>
<dbReference type="OrthoDB" id="6993at10239"/>
<dbReference type="GeneID" id="24172236"/>
<dbReference type="EMBL" id="KJ019054">
    <property type="protein sequence ID" value="AIX20557.1"/>
    <property type="molecule type" value="Genomic_DNA"/>
</dbReference>